<keyword evidence="3" id="KW-1185">Reference proteome</keyword>
<feature type="domain" description="ABC transporter" evidence="1">
    <location>
        <begin position="7"/>
        <end position="35"/>
    </location>
</feature>
<protein>
    <submittedName>
        <fullName evidence="2">Oidioi.mRNA.OKI2018_I69.XSR.g14601.t1.cds</fullName>
    </submittedName>
</protein>
<sequence length="109" mass="11955">MSGGILLSGGQRQRIVIARALVRKPKLLILDEATSALDAQSESHVQEAIENLSQEDITLIIIAHRLSTIKNADEIFLLDNGSVAENGTFGDLLRDGRQFAAFVEKQQVR</sequence>
<gene>
    <name evidence="2" type="ORF">OKIOD_LOCUS6159</name>
</gene>
<dbReference type="PANTHER" id="PTHR43394:SF1">
    <property type="entry name" value="ATP-BINDING CASSETTE SUB-FAMILY B MEMBER 10, MITOCHONDRIAL"/>
    <property type="match status" value="1"/>
</dbReference>
<evidence type="ECO:0000313" key="2">
    <source>
        <dbReference type="EMBL" id="CAG5096402.1"/>
    </source>
</evidence>
<dbReference type="InterPro" id="IPR003439">
    <property type="entry name" value="ABC_transporter-like_ATP-bd"/>
</dbReference>
<dbReference type="Pfam" id="PF00005">
    <property type="entry name" value="ABC_tran"/>
    <property type="match status" value="1"/>
</dbReference>
<reference evidence="2 3" key="1">
    <citation type="submission" date="2021-04" db="EMBL/GenBank/DDBJ databases">
        <authorList>
            <person name="Bliznina A."/>
        </authorList>
    </citation>
    <scope>NUCLEOTIDE SEQUENCE [LARGE SCALE GENOMIC DNA]</scope>
</reference>
<evidence type="ECO:0000313" key="3">
    <source>
        <dbReference type="Proteomes" id="UP001158576"/>
    </source>
</evidence>
<dbReference type="Proteomes" id="UP001158576">
    <property type="component" value="Chromosome XSR"/>
</dbReference>
<organism evidence="2 3">
    <name type="scientific">Oikopleura dioica</name>
    <name type="common">Tunicate</name>
    <dbReference type="NCBI Taxonomy" id="34765"/>
    <lineage>
        <taxon>Eukaryota</taxon>
        <taxon>Metazoa</taxon>
        <taxon>Chordata</taxon>
        <taxon>Tunicata</taxon>
        <taxon>Appendicularia</taxon>
        <taxon>Copelata</taxon>
        <taxon>Oikopleuridae</taxon>
        <taxon>Oikopleura</taxon>
    </lineage>
</organism>
<dbReference type="SUPFAM" id="SSF52540">
    <property type="entry name" value="P-loop containing nucleoside triphosphate hydrolases"/>
    <property type="match status" value="1"/>
</dbReference>
<dbReference type="EMBL" id="OU015569">
    <property type="protein sequence ID" value="CAG5096402.1"/>
    <property type="molecule type" value="Genomic_DNA"/>
</dbReference>
<dbReference type="Gene3D" id="3.40.50.300">
    <property type="entry name" value="P-loop containing nucleotide triphosphate hydrolases"/>
    <property type="match status" value="1"/>
</dbReference>
<proteinExistence type="predicted"/>
<dbReference type="InterPro" id="IPR039421">
    <property type="entry name" value="Type_1_exporter"/>
</dbReference>
<evidence type="ECO:0000259" key="1">
    <source>
        <dbReference type="Pfam" id="PF00005"/>
    </source>
</evidence>
<accession>A0ABN7SC35</accession>
<dbReference type="InterPro" id="IPR027417">
    <property type="entry name" value="P-loop_NTPase"/>
</dbReference>
<name>A0ABN7SC35_OIKDI</name>
<dbReference type="PANTHER" id="PTHR43394">
    <property type="entry name" value="ATP-DEPENDENT PERMEASE MDL1, MITOCHONDRIAL"/>
    <property type="match status" value="1"/>
</dbReference>